<gene>
    <name evidence="1" type="ORF">LOY88_001119</name>
</gene>
<comment type="caution">
    <text evidence="1">The sequence shown here is derived from an EMBL/GenBank/DDBJ whole genome shotgun (WGS) entry which is preliminary data.</text>
</comment>
<organism evidence="1">
    <name type="scientific">Ophidiomyces ophidiicola</name>
    <dbReference type="NCBI Taxonomy" id="1387563"/>
    <lineage>
        <taxon>Eukaryota</taxon>
        <taxon>Fungi</taxon>
        <taxon>Dikarya</taxon>
        <taxon>Ascomycota</taxon>
        <taxon>Pezizomycotina</taxon>
        <taxon>Eurotiomycetes</taxon>
        <taxon>Eurotiomycetidae</taxon>
        <taxon>Onygenales</taxon>
        <taxon>Onygenaceae</taxon>
        <taxon>Ophidiomyces</taxon>
    </lineage>
</organism>
<name>A0ACB8V387_9EURO</name>
<accession>A0ACB8V387</accession>
<proteinExistence type="predicted"/>
<reference evidence="1" key="1">
    <citation type="journal article" date="2022" name="bioRxiv">
        <title>Population genetic analysis of Ophidiomyces ophidiicola, the causative agent of snake fungal disease, indicates recent introductions to the USA.</title>
        <authorList>
            <person name="Ladner J.T."/>
            <person name="Palmer J.M."/>
            <person name="Ettinger C.L."/>
            <person name="Stajich J.E."/>
            <person name="Farrell T.M."/>
            <person name="Glorioso B.M."/>
            <person name="Lawson B."/>
            <person name="Price S.J."/>
            <person name="Stengle A.G."/>
            <person name="Grear D.A."/>
            <person name="Lorch J.M."/>
        </authorList>
    </citation>
    <scope>NUCLEOTIDE SEQUENCE</scope>
    <source>
        <strain evidence="1">NWHC 24266-5</strain>
    </source>
</reference>
<sequence length="524" mass="56506">MTSPSDPSAVPVPSSSGNDVTAHPSSSKATIDGLQKKRSLHRIPSKFSFHRQQKETSSGLGDPAQGDPEATPQTSRTNLTKKKRSNSKSSSVRNNAPGEATAVSIPAAANMGEKSIEKKPKGPSKLFAFLNCCSSQNDDGDGPILPPKKTTKAQVSHERQAAVVEKPEPSAAESSMADSRDPLPFDEKAALKANIEQESSKSEAEVGVPKRSEDGSIAASKLPVNSDATSGSPSSGASQPEASNSVPDDSPKTIVAPAVSPIEEHTILPQSPDVDEKAVPEPAGTTPIDVPTEEKPIPALPAKDDEKIPLLPLPPPPADPLQQTSDTQAPPVPVVPLDKKQYLLPPLQPQFKDKKCLVLDLDETLVHSSFKILDKADFTIPVEIEGQYHNIYVIKRPGVDQFMKRVGELYEVVVFTASVSKYGDPLLDQLDIHKVVHHRLFRDSCYNHQGNYVKDLSQVGRDLKDTIIIDNSPTSYIFHPQHAIPISSWFSDAHDNELIDLIPVLEDLASSKVRDVSLVLDVAL</sequence>
<dbReference type="EMBL" id="JALBCA010000011">
    <property type="protein sequence ID" value="KAI2391595.1"/>
    <property type="molecule type" value="Genomic_DNA"/>
</dbReference>
<evidence type="ECO:0000313" key="1">
    <source>
        <dbReference type="EMBL" id="KAI2391595.1"/>
    </source>
</evidence>
<protein>
    <submittedName>
        <fullName evidence="1">Uncharacterized protein</fullName>
    </submittedName>
</protein>